<dbReference type="AlphaFoldDB" id="A0A0R3JSN8"/>
<dbReference type="EMBL" id="LKHP01000018">
    <property type="protein sequence ID" value="KRQ85994.1"/>
    <property type="molecule type" value="Genomic_DNA"/>
</dbReference>
<accession>A0A0R3JSN8</accession>
<comment type="caution">
    <text evidence="2">The sequence shown here is derived from an EMBL/GenBank/DDBJ whole genome shotgun (WGS) entry which is preliminary data.</text>
</comment>
<feature type="domain" description="CheW-like" evidence="1">
    <location>
        <begin position="1"/>
        <end position="131"/>
    </location>
</feature>
<dbReference type="GO" id="GO:0005829">
    <property type="term" value="C:cytosol"/>
    <property type="evidence" value="ECO:0007669"/>
    <property type="project" value="TreeGrafter"/>
</dbReference>
<gene>
    <name evidence="2" type="primary">cheW_1</name>
    <name evidence="2" type="ORF">ABG79_02222</name>
</gene>
<reference evidence="2 3" key="1">
    <citation type="submission" date="2015-09" db="EMBL/GenBank/DDBJ databases">
        <title>Draft genome sequence of a Caloramator mitchellensis, a moderate thermophile from the Great Artesian Basin of Australia.</title>
        <authorList>
            <person name="Patel B.K."/>
        </authorList>
    </citation>
    <scope>NUCLEOTIDE SEQUENCE [LARGE SCALE GENOMIC DNA]</scope>
    <source>
        <strain evidence="2 3">VF08</strain>
    </source>
</reference>
<dbReference type="OrthoDB" id="9794382at2"/>
<dbReference type="GO" id="GO:0007165">
    <property type="term" value="P:signal transduction"/>
    <property type="evidence" value="ECO:0007669"/>
    <property type="project" value="InterPro"/>
</dbReference>
<dbReference type="Proteomes" id="UP000052015">
    <property type="component" value="Unassembled WGS sequence"/>
</dbReference>
<dbReference type="GO" id="GO:0006935">
    <property type="term" value="P:chemotaxis"/>
    <property type="evidence" value="ECO:0007669"/>
    <property type="project" value="InterPro"/>
</dbReference>
<dbReference type="InterPro" id="IPR036061">
    <property type="entry name" value="CheW-like_dom_sf"/>
</dbReference>
<evidence type="ECO:0000313" key="2">
    <source>
        <dbReference type="EMBL" id="KRQ85994.1"/>
    </source>
</evidence>
<name>A0A0R3JSN8_CALMK</name>
<dbReference type="STRING" id="908809.ABG79_02222"/>
<protein>
    <submittedName>
        <fullName evidence="2">Chemotaxis protein CheW</fullName>
    </submittedName>
</protein>
<dbReference type="Gene3D" id="2.30.30.40">
    <property type="entry name" value="SH3 Domains"/>
    <property type="match status" value="1"/>
</dbReference>
<dbReference type="SUPFAM" id="SSF50341">
    <property type="entry name" value="CheW-like"/>
    <property type="match status" value="1"/>
</dbReference>
<dbReference type="PANTHER" id="PTHR22617">
    <property type="entry name" value="CHEMOTAXIS SENSOR HISTIDINE KINASE-RELATED"/>
    <property type="match status" value="1"/>
</dbReference>
<dbReference type="InterPro" id="IPR039315">
    <property type="entry name" value="CheW"/>
</dbReference>
<evidence type="ECO:0000313" key="3">
    <source>
        <dbReference type="Proteomes" id="UP000052015"/>
    </source>
</evidence>
<dbReference type="PANTHER" id="PTHR22617:SF23">
    <property type="entry name" value="CHEMOTAXIS PROTEIN CHEW"/>
    <property type="match status" value="1"/>
</dbReference>
<dbReference type="InterPro" id="IPR002545">
    <property type="entry name" value="CheW-lke_dom"/>
</dbReference>
<dbReference type="RefSeq" id="WP_057979507.1">
    <property type="nucleotide sequence ID" value="NZ_LKHP01000018.1"/>
</dbReference>
<evidence type="ECO:0000259" key="1">
    <source>
        <dbReference type="PROSITE" id="PS50851"/>
    </source>
</evidence>
<proteinExistence type="predicted"/>
<dbReference type="Gene3D" id="2.40.50.180">
    <property type="entry name" value="CheA-289, Domain 4"/>
    <property type="match status" value="1"/>
</dbReference>
<dbReference type="SMART" id="SM00260">
    <property type="entry name" value="CheW"/>
    <property type="match status" value="1"/>
</dbReference>
<keyword evidence="3" id="KW-1185">Reference proteome</keyword>
<dbReference type="PROSITE" id="PS50851">
    <property type="entry name" value="CHEW"/>
    <property type="match status" value="1"/>
</dbReference>
<sequence length="131" mass="14975">MQVVIFNIGDEKFALDTNLVHGIEKVMTITKIPTAPYYVKGLVNLRGNIVTILDLKKILNVFSYTDNEENIIIVEINEEKVGFMVDRVEEVIEVEMDSIERPVDNQEFIRGIINLNNNIITLLEGETLIVR</sequence>
<organism evidence="2 3">
    <name type="scientific">Caloramator mitchellensis</name>
    <dbReference type="NCBI Taxonomy" id="908809"/>
    <lineage>
        <taxon>Bacteria</taxon>
        <taxon>Bacillati</taxon>
        <taxon>Bacillota</taxon>
        <taxon>Clostridia</taxon>
        <taxon>Eubacteriales</taxon>
        <taxon>Clostridiaceae</taxon>
        <taxon>Caloramator</taxon>
    </lineage>
</organism>
<dbReference type="Pfam" id="PF01584">
    <property type="entry name" value="CheW"/>
    <property type="match status" value="1"/>
</dbReference>